<accession>A0A8X7SHW7</accession>
<name>A0A8X7SHW7_BRACI</name>
<dbReference type="PANTHER" id="PTHR31642:SF115">
    <property type="entry name" value="PROTEIN ECERIFERUM 26-LIKE"/>
    <property type="match status" value="1"/>
</dbReference>
<sequence length="426" mass="47512">MPRLQEEGSGPLRGFWLSTVGSGRPTETGTIHEPTGLDLAMKLHYIKAVYIYSAEIASDLTVMHVKGTFFPVFNQIPWITGRLRRSSSGRPFIKCNDCGTRFVESQCDLTVDEWLRVQDRSVDESLVYHQPVGPDLAYSPLIYIQMTRFKCGGIALGLSWAHIMGDPFSLSHFFNLWTRAFAGEEVYSTKTSDWRRGFRKPNSTGKKEPGSIKRINPIGDLWVIPNKSKMSTYSFNLTVKQIQSHFPAKGNEFEILSGIIWKCVSKARGESEPVTITIIRSDPEGLKPRAVRNSQMISSVDVDFSIADAKLEEIVKCIGEATDERSEIDEAGEKDDGVLDFIVYGAKLTFVDLSEVDFYDAKIKKTSPLSVYCNVQGIGDDGAVVVFPAADREERVVTVTLPEDEVEKVQCELRKCGLITSLVNGE</sequence>
<evidence type="ECO:0000313" key="3">
    <source>
        <dbReference type="Proteomes" id="UP000886595"/>
    </source>
</evidence>
<reference evidence="2 3" key="1">
    <citation type="submission" date="2020-02" db="EMBL/GenBank/DDBJ databases">
        <authorList>
            <person name="Ma Q."/>
            <person name="Huang Y."/>
            <person name="Song X."/>
            <person name="Pei D."/>
        </authorList>
    </citation>
    <scope>NUCLEOTIDE SEQUENCE [LARGE SCALE GENOMIC DNA]</scope>
    <source>
        <strain evidence="2">Sxm20200214</strain>
        <tissue evidence="2">Leaf</tissue>
    </source>
</reference>
<dbReference type="InterPro" id="IPR050317">
    <property type="entry name" value="Plant_Fungal_Acyltransferase"/>
</dbReference>
<proteinExistence type="inferred from homology"/>
<dbReference type="OrthoDB" id="1862401at2759"/>
<gene>
    <name evidence="2" type="ORF">Bca52824_026548</name>
</gene>
<keyword evidence="3" id="KW-1185">Reference proteome</keyword>
<comment type="caution">
    <text evidence="2">The sequence shown here is derived from an EMBL/GenBank/DDBJ whole genome shotgun (WGS) entry which is preliminary data.</text>
</comment>
<dbReference type="InterPro" id="IPR023213">
    <property type="entry name" value="CAT-like_dom_sf"/>
</dbReference>
<evidence type="ECO:0000256" key="1">
    <source>
        <dbReference type="ARBA" id="ARBA00009861"/>
    </source>
</evidence>
<dbReference type="AlphaFoldDB" id="A0A8X7SHW7"/>
<evidence type="ECO:0000313" key="2">
    <source>
        <dbReference type="EMBL" id="KAG2306800.1"/>
    </source>
</evidence>
<dbReference type="GO" id="GO:0016747">
    <property type="term" value="F:acyltransferase activity, transferring groups other than amino-acyl groups"/>
    <property type="evidence" value="ECO:0007669"/>
    <property type="project" value="TreeGrafter"/>
</dbReference>
<protein>
    <submittedName>
        <fullName evidence="2">Uncharacterized protein</fullName>
    </submittedName>
</protein>
<dbReference type="Gene3D" id="3.30.559.10">
    <property type="entry name" value="Chloramphenicol acetyltransferase-like domain"/>
    <property type="match status" value="2"/>
</dbReference>
<organism evidence="2 3">
    <name type="scientific">Brassica carinata</name>
    <name type="common">Ethiopian mustard</name>
    <name type="synonym">Abyssinian cabbage</name>
    <dbReference type="NCBI Taxonomy" id="52824"/>
    <lineage>
        <taxon>Eukaryota</taxon>
        <taxon>Viridiplantae</taxon>
        <taxon>Streptophyta</taxon>
        <taxon>Embryophyta</taxon>
        <taxon>Tracheophyta</taxon>
        <taxon>Spermatophyta</taxon>
        <taxon>Magnoliopsida</taxon>
        <taxon>eudicotyledons</taxon>
        <taxon>Gunneridae</taxon>
        <taxon>Pentapetalae</taxon>
        <taxon>rosids</taxon>
        <taxon>malvids</taxon>
        <taxon>Brassicales</taxon>
        <taxon>Brassicaceae</taxon>
        <taxon>Brassiceae</taxon>
        <taxon>Brassica</taxon>
    </lineage>
</organism>
<dbReference type="Pfam" id="PF02458">
    <property type="entry name" value="Transferase"/>
    <property type="match status" value="1"/>
</dbReference>
<dbReference type="PANTHER" id="PTHR31642">
    <property type="entry name" value="TRICHOTHECENE 3-O-ACETYLTRANSFERASE"/>
    <property type="match status" value="1"/>
</dbReference>
<dbReference type="Proteomes" id="UP000886595">
    <property type="component" value="Unassembled WGS sequence"/>
</dbReference>
<comment type="similarity">
    <text evidence="1">Belongs to the plant acyltransferase family.</text>
</comment>
<dbReference type="EMBL" id="JAAMPC010000006">
    <property type="protein sequence ID" value="KAG2306800.1"/>
    <property type="molecule type" value="Genomic_DNA"/>
</dbReference>